<gene>
    <name evidence="12" type="ORF">SAMN04488135_103109</name>
</gene>
<dbReference type="PROSITE" id="PS00374">
    <property type="entry name" value="MGMT"/>
    <property type="match status" value="1"/>
</dbReference>
<evidence type="ECO:0000259" key="11">
    <source>
        <dbReference type="PROSITE" id="PS01124"/>
    </source>
</evidence>
<dbReference type="Gene3D" id="3.30.160.70">
    <property type="entry name" value="Methylated DNA-protein cysteine methyltransferase domain"/>
    <property type="match status" value="1"/>
</dbReference>
<evidence type="ECO:0000256" key="4">
    <source>
        <dbReference type="ARBA" id="ARBA00022679"/>
    </source>
</evidence>
<dbReference type="Pfam" id="PF12833">
    <property type="entry name" value="HTH_18"/>
    <property type="match status" value="1"/>
</dbReference>
<dbReference type="GO" id="GO:0043565">
    <property type="term" value="F:sequence-specific DNA binding"/>
    <property type="evidence" value="ECO:0007669"/>
    <property type="project" value="InterPro"/>
</dbReference>
<dbReference type="InterPro" id="IPR036631">
    <property type="entry name" value="MGMT_N_sf"/>
</dbReference>
<dbReference type="InterPro" id="IPR001497">
    <property type="entry name" value="MethylDNA_cys_MeTrfase_AS"/>
</dbReference>
<dbReference type="EMBL" id="FQXE01000003">
    <property type="protein sequence ID" value="SHH39272.1"/>
    <property type="molecule type" value="Genomic_DNA"/>
</dbReference>
<evidence type="ECO:0000256" key="9">
    <source>
        <dbReference type="ARBA" id="ARBA00023204"/>
    </source>
</evidence>
<accession>A0A1M5SL29</accession>
<dbReference type="InterPro" id="IPR035451">
    <property type="entry name" value="Ada-like_dom_sf"/>
</dbReference>
<evidence type="ECO:0000256" key="5">
    <source>
        <dbReference type="ARBA" id="ARBA00022763"/>
    </source>
</evidence>
<evidence type="ECO:0000256" key="1">
    <source>
        <dbReference type="ARBA" id="ARBA00001286"/>
    </source>
</evidence>
<keyword evidence="9" id="KW-0234">DNA repair</keyword>
<keyword evidence="5" id="KW-0227">DNA damage</keyword>
<dbReference type="GO" id="GO:0003700">
    <property type="term" value="F:DNA-binding transcription factor activity"/>
    <property type="evidence" value="ECO:0007669"/>
    <property type="project" value="InterPro"/>
</dbReference>
<keyword evidence="8" id="KW-0804">Transcription</keyword>
<evidence type="ECO:0000256" key="6">
    <source>
        <dbReference type="ARBA" id="ARBA00023015"/>
    </source>
</evidence>
<evidence type="ECO:0000256" key="10">
    <source>
        <dbReference type="ARBA" id="ARBA00049348"/>
    </source>
</evidence>
<dbReference type="InterPro" id="IPR018060">
    <property type="entry name" value="HTH_AraC"/>
</dbReference>
<keyword evidence="3 12" id="KW-0489">Methyltransferase</keyword>
<dbReference type="NCBIfam" id="NF011964">
    <property type="entry name" value="PRK15435.1"/>
    <property type="match status" value="1"/>
</dbReference>
<dbReference type="InterPro" id="IPR009057">
    <property type="entry name" value="Homeodomain-like_sf"/>
</dbReference>
<dbReference type="STRING" id="658167.SAMN04488135_103109"/>
<dbReference type="PANTHER" id="PTHR10815:SF14">
    <property type="entry name" value="BIFUNCTIONAL TRANSCRIPTIONAL ACTIVATOR_DNA REPAIR ENZYME ADA"/>
    <property type="match status" value="1"/>
</dbReference>
<feature type="domain" description="HTH araC/xylS-type" evidence="11">
    <location>
        <begin position="144"/>
        <end position="240"/>
    </location>
</feature>
<dbReference type="GO" id="GO:0003908">
    <property type="term" value="F:methylated-DNA-[protein]-cysteine S-methyltransferase activity"/>
    <property type="evidence" value="ECO:0007669"/>
    <property type="project" value="UniProtKB-EC"/>
</dbReference>
<keyword evidence="6" id="KW-0805">Transcription regulation</keyword>
<name>A0A1M5SL29_9BURK</name>
<evidence type="ECO:0000256" key="8">
    <source>
        <dbReference type="ARBA" id="ARBA00023163"/>
    </source>
</evidence>
<dbReference type="SUPFAM" id="SSF53155">
    <property type="entry name" value="Methylated DNA-protein cysteine methyltransferase domain"/>
    <property type="match status" value="1"/>
</dbReference>
<dbReference type="Pfam" id="PF02805">
    <property type="entry name" value="Ada_Zn_binding"/>
    <property type="match status" value="1"/>
</dbReference>
<comment type="catalytic activity">
    <reaction evidence="1">
        <text>a 4-O-methyl-thymidine in DNA + L-cysteinyl-[protein] = a thymidine in DNA + S-methyl-L-cysteinyl-[protein]</text>
        <dbReference type="Rhea" id="RHEA:53428"/>
        <dbReference type="Rhea" id="RHEA-COMP:10131"/>
        <dbReference type="Rhea" id="RHEA-COMP:10132"/>
        <dbReference type="Rhea" id="RHEA-COMP:13555"/>
        <dbReference type="Rhea" id="RHEA-COMP:13556"/>
        <dbReference type="ChEBI" id="CHEBI:29950"/>
        <dbReference type="ChEBI" id="CHEBI:82612"/>
        <dbReference type="ChEBI" id="CHEBI:137386"/>
        <dbReference type="ChEBI" id="CHEBI:137387"/>
        <dbReference type="EC" id="2.1.1.63"/>
    </reaction>
</comment>
<dbReference type="GO" id="GO:0008270">
    <property type="term" value="F:zinc ion binding"/>
    <property type="evidence" value="ECO:0007669"/>
    <property type="project" value="InterPro"/>
</dbReference>
<dbReference type="SUPFAM" id="SSF46689">
    <property type="entry name" value="Homeodomain-like"/>
    <property type="match status" value="1"/>
</dbReference>
<keyword evidence="4 12" id="KW-0808">Transferase</keyword>
<dbReference type="GO" id="GO:0032259">
    <property type="term" value="P:methylation"/>
    <property type="evidence" value="ECO:0007669"/>
    <property type="project" value="UniProtKB-KW"/>
</dbReference>
<dbReference type="PANTHER" id="PTHR10815">
    <property type="entry name" value="METHYLATED-DNA--PROTEIN-CYSTEINE METHYLTRANSFERASE"/>
    <property type="match status" value="1"/>
</dbReference>
<reference evidence="12 13" key="1">
    <citation type="submission" date="2016-11" db="EMBL/GenBank/DDBJ databases">
        <authorList>
            <person name="Jaros S."/>
            <person name="Januszkiewicz K."/>
            <person name="Wedrychowicz H."/>
        </authorList>
    </citation>
    <scope>NUCLEOTIDE SEQUENCE [LARGE SCALE GENOMIC DNA]</scope>
    <source>
        <strain evidence="12 13">CGMCC 1.10190</strain>
    </source>
</reference>
<dbReference type="SUPFAM" id="SSF57884">
    <property type="entry name" value="Ada DNA repair protein, N-terminal domain (N-Ada 10)"/>
    <property type="match status" value="1"/>
</dbReference>
<dbReference type="FunFam" id="1.10.10.10:FF:000410">
    <property type="entry name" value="ADA regulatory protein, putative"/>
    <property type="match status" value="1"/>
</dbReference>
<evidence type="ECO:0000313" key="12">
    <source>
        <dbReference type="EMBL" id="SHH39272.1"/>
    </source>
</evidence>
<dbReference type="PROSITE" id="PS01124">
    <property type="entry name" value="HTH_ARAC_FAMILY_2"/>
    <property type="match status" value="1"/>
</dbReference>
<protein>
    <submittedName>
        <fullName evidence="12">AraC family transcriptional regulator, regulatory protein of adaptative response / methylated-DNA-[protein]-cysteine methyltransferase</fullName>
    </submittedName>
</protein>
<comment type="cofactor">
    <cofactor evidence="2">
        <name>Zn(2+)</name>
        <dbReference type="ChEBI" id="CHEBI:29105"/>
    </cofactor>
</comment>
<organism evidence="12 13">
    <name type="scientific">Pollutimonas bauzanensis</name>
    <dbReference type="NCBI Taxonomy" id="658167"/>
    <lineage>
        <taxon>Bacteria</taxon>
        <taxon>Pseudomonadati</taxon>
        <taxon>Pseudomonadota</taxon>
        <taxon>Betaproteobacteria</taxon>
        <taxon>Burkholderiales</taxon>
        <taxon>Alcaligenaceae</taxon>
        <taxon>Pollutimonas</taxon>
    </lineage>
</organism>
<dbReference type="NCBIfam" id="TIGR00589">
    <property type="entry name" value="ogt"/>
    <property type="match status" value="1"/>
</dbReference>
<dbReference type="SUPFAM" id="SSF46767">
    <property type="entry name" value="Methylated DNA-protein cysteine methyltransferase, C-terminal domain"/>
    <property type="match status" value="1"/>
</dbReference>
<comment type="catalytic activity">
    <reaction evidence="10">
        <text>a 6-O-methyl-2'-deoxyguanosine in DNA + L-cysteinyl-[protein] = S-methyl-L-cysteinyl-[protein] + a 2'-deoxyguanosine in DNA</text>
        <dbReference type="Rhea" id="RHEA:24000"/>
        <dbReference type="Rhea" id="RHEA-COMP:10131"/>
        <dbReference type="Rhea" id="RHEA-COMP:10132"/>
        <dbReference type="Rhea" id="RHEA-COMP:11367"/>
        <dbReference type="Rhea" id="RHEA-COMP:11368"/>
        <dbReference type="ChEBI" id="CHEBI:29950"/>
        <dbReference type="ChEBI" id="CHEBI:82612"/>
        <dbReference type="ChEBI" id="CHEBI:85445"/>
        <dbReference type="ChEBI" id="CHEBI:85448"/>
        <dbReference type="EC" id="2.1.1.63"/>
    </reaction>
</comment>
<dbReference type="InterPro" id="IPR004026">
    <property type="entry name" value="Ada_DNA_repair_Zn-bd"/>
</dbReference>
<evidence type="ECO:0000313" key="13">
    <source>
        <dbReference type="Proteomes" id="UP000184226"/>
    </source>
</evidence>
<dbReference type="Proteomes" id="UP000184226">
    <property type="component" value="Unassembled WGS sequence"/>
</dbReference>
<dbReference type="SMART" id="SM00342">
    <property type="entry name" value="HTH_ARAC"/>
    <property type="match status" value="1"/>
</dbReference>
<evidence type="ECO:0000256" key="7">
    <source>
        <dbReference type="ARBA" id="ARBA00023159"/>
    </source>
</evidence>
<keyword evidence="7" id="KW-0010">Activator</keyword>
<dbReference type="AlphaFoldDB" id="A0A1M5SL29"/>
<evidence type="ECO:0000256" key="2">
    <source>
        <dbReference type="ARBA" id="ARBA00001947"/>
    </source>
</evidence>
<dbReference type="InterPro" id="IPR014048">
    <property type="entry name" value="MethylDNA_cys_MeTrfase_DNA-bd"/>
</dbReference>
<proteinExistence type="predicted"/>
<dbReference type="InterPro" id="IPR036388">
    <property type="entry name" value="WH-like_DNA-bd_sf"/>
</dbReference>
<dbReference type="Gene3D" id="3.40.10.10">
    <property type="entry name" value="DNA Methylphosphotriester Repair Domain"/>
    <property type="match status" value="1"/>
</dbReference>
<keyword evidence="13" id="KW-1185">Reference proteome</keyword>
<evidence type="ECO:0000256" key="3">
    <source>
        <dbReference type="ARBA" id="ARBA00022603"/>
    </source>
</evidence>
<dbReference type="CDD" id="cd06445">
    <property type="entry name" value="ATase"/>
    <property type="match status" value="1"/>
</dbReference>
<dbReference type="GO" id="GO:0006281">
    <property type="term" value="P:DNA repair"/>
    <property type="evidence" value="ECO:0007669"/>
    <property type="project" value="UniProtKB-KW"/>
</dbReference>
<dbReference type="Gene3D" id="1.10.10.10">
    <property type="entry name" value="Winged helix-like DNA-binding domain superfamily/Winged helix DNA-binding domain"/>
    <property type="match status" value="1"/>
</dbReference>
<dbReference type="Pfam" id="PF01035">
    <property type="entry name" value="DNA_binding_1"/>
    <property type="match status" value="1"/>
</dbReference>
<dbReference type="Gene3D" id="1.10.10.60">
    <property type="entry name" value="Homeodomain-like"/>
    <property type="match status" value="1"/>
</dbReference>
<dbReference type="InterPro" id="IPR036217">
    <property type="entry name" value="MethylDNA_cys_MeTrfase_DNAb"/>
</dbReference>
<sequence length="408" mass="44429">MEPVPDHCRLVLVARPRDLILEFDRKGRSVLQWETAYIASLDEKTDKAMKHQSRAAPAAAGATQRDPRWAAVLARDPAADGNFVYAVKTTGVYCRPSSPSRLPKAENVEFFDSPAAAEAAGYRPSRRAAADRSLVAARHNALIAQACRYIETAEAPPMLDELAERAQMSSYHFHRVFKSITGLTPKAYAAAHRARKMRSGLGGKESITDAIYDAGFNSNSRFYEGANQRLGMRPKDYRAGGANTDIRFAVGECSLGSILVAQSERGVCAILMGEDPDRLLRDLQDQFPNANLVGADAGFEEVVAKVVGLVEAPALGLNLPLDVRGTAFQERVWQALREIPVGATASYAEIAQRIGMPKAVRAVAQACGANHLAVAIPCHRVVRSDGNISGYRWGVERKSKLLDRETSR</sequence>